<organism evidence="1">
    <name type="scientific">Arundo donax</name>
    <name type="common">Giant reed</name>
    <name type="synonym">Donax arundinaceus</name>
    <dbReference type="NCBI Taxonomy" id="35708"/>
    <lineage>
        <taxon>Eukaryota</taxon>
        <taxon>Viridiplantae</taxon>
        <taxon>Streptophyta</taxon>
        <taxon>Embryophyta</taxon>
        <taxon>Tracheophyta</taxon>
        <taxon>Spermatophyta</taxon>
        <taxon>Magnoliopsida</taxon>
        <taxon>Liliopsida</taxon>
        <taxon>Poales</taxon>
        <taxon>Poaceae</taxon>
        <taxon>PACMAD clade</taxon>
        <taxon>Arundinoideae</taxon>
        <taxon>Arundineae</taxon>
        <taxon>Arundo</taxon>
    </lineage>
</organism>
<evidence type="ECO:0000313" key="1">
    <source>
        <dbReference type="EMBL" id="JAD77606.1"/>
    </source>
</evidence>
<dbReference type="AlphaFoldDB" id="A0A0A9CPZ0"/>
<protein>
    <submittedName>
        <fullName evidence="1">Uncharacterized protein</fullName>
    </submittedName>
</protein>
<dbReference type="EMBL" id="GBRH01220289">
    <property type="protein sequence ID" value="JAD77606.1"/>
    <property type="molecule type" value="Transcribed_RNA"/>
</dbReference>
<reference evidence="1" key="2">
    <citation type="journal article" date="2015" name="Data Brief">
        <title>Shoot transcriptome of the giant reed, Arundo donax.</title>
        <authorList>
            <person name="Barrero R.A."/>
            <person name="Guerrero F.D."/>
            <person name="Moolhuijzen P."/>
            <person name="Goolsby J.A."/>
            <person name="Tidwell J."/>
            <person name="Bellgard S.E."/>
            <person name="Bellgard M.I."/>
        </authorList>
    </citation>
    <scope>NUCLEOTIDE SEQUENCE</scope>
    <source>
        <tissue evidence="1">Shoot tissue taken approximately 20 cm above the soil surface</tissue>
    </source>
</reference>
<name>A0A0A9CPZ0_ARUDO</name>
<proteinExistence type="predicted"/>
<reference evidence="1" key="1">
    <citation type="submission" date="2014-09" db="EMBL/GenBank/DDBJ databases">
        <authorList>
            <person name="Magalhaes I.L.F."/>
            <person name="Oliveira U."/>
            <person name="Santos F.R."/>
            <person name="Vidigal T.H.D.A."/>
            <person name="Brescovit A.D."/>
            <person name="Santos A.J."/>
        </authorList>
    </citation>
    <scope>NUCLEOTIDE SEQUENCE</scope>
    <source>
        <tissue evidence="1">Shoot tissue taken approximately 20 cm above the soil surface</tissue>
    </source>
</reference>
<sequence>MILPLLLLSLASEKEQLFRDPRDWQVIAQMQLVSCRRILEQTRQQI</sequence>
<accession>A0A0A9CPZ0</accession>